<protein>
    <submittedName>
        <fullName evidence="2">Uncharacterized protein</fullName>
    </submittedName>
</protein>
<feature type="compositionally biased region" description="Low complexity" evidence="1">
    <location>
        <begin position="47"/>
        <end position="63"/>
    </location>
</feature>
<dbReference type="EMBL" id="JAUEDM010000007">
    <property type="protein sequence ID" value="KAK3314076.1"/>
    <property type="molecule type" value="Genomic_DNA"/>
</dbReference>
<accession>A0AAE0HY01</accession>
<evidence type="ECO:0000256" key="1">
    <source>
        <dbReference type="SAM" id="MobiDB-lite"/>
    </source>
</evidence>
<evidence type="ECO:0000313" key="3">
    <source>
        <dbReference type="Proteomes" id="UP001283341"/>
    </source>
</evidence>
<reference evidence="2" key="2">
    <citation type="submission" date="2023-06" db="EMBL/GenBank/DDBJ databases">
        <authorList>
            <consortium name="Lawrence Berkeley National Laboratory"/>
            <person name="Haridas S."/>
            <person name="Hensen N."/>
            <person name="Bonometti L."/>
            <person name="Westerberg I."/>
            <person name="Brannstrom I.O."/>
            <person name="Guillou S."/>
            <person name="Cros-Aarteil S."/>
            <person name="Calhoun S."/>
            <person name="Kuo A."/>
            <person name="Mondo S."/>
            <person name="Pangilinan J."/>
            <person name="Riley R."/>
            <person name="Labutti K."/>
            <person name="Andreopoulos B."/>
            <person name="Lipzen A."/>
            <person name="Chen C."/>
            <person name="Yanf M."/>
            <person name="Daum C."/>
            <person name="Ng V."/>
            <person name="Clum A."/>
            <person name="Steindorff A."/>
            <person name="Ohm R."/>
            <person name="Martin F."/>
            <person name="Silar P."/>
            <person name="Natvig D."/>
            <person name="Lalanne C."/>
            <person name="Gautier V."/>
            <person name="Ament-Velasquez S.L."/>
            <person name="Kruys A."/>
            <person name="Hutchinson M.I."/>
            <person name="Powell A.J."/>
            <person name="Barry K."/>
            <person name="Miller A.N."/>
            <person name="Grigoriev I.V."/>
            <person name="Debuchy R."/>
            <person name="Gladieux P."/>
            <person name="Thoren M.H."/>
            <person name="Johannesson H."/>
        </authorList>
    </citation>
    <scope>NUCLEOTIDE SEQUENCE</scope>
    <source>
        <strain evidence="2">CBS 118394</strain>
    </source>
</reference>
<evidence type="ECO:0000313" key="2">
    <source>
        <dbReference type="EMBL" id="KAK3314076.1"/>
    </source>
</evidence>
<dbReference type="Proteomes" id="UP001283341">
    <property type="component" value="Unassembled WGS sequence"/>
</dbReference>
<dbReference type="AlphaFoldDB" id="A0AAE0HY01"/>
<gene>
    <name evidence="2" type="ORF">B0H66DRAFT_630426</name>
</gene>
<feature type="region of interest" description="Disordered" evidence="1">
    <location>
        <begin position="208"/>
        <end position="230"/>
    </location>
</feature>
<reference evidence="2" key="1">
    <citation type="journal article" date="2023" name="Mol. Phylogenet. Evol.">
        <title>Genome-scale phylogeny and comparative genomics of the fungal order Sordariales.</title>
        <authorList>
            <person name="Hensen N."/>
            <person name="Bonometti L."/>
            <person name="Westerberg I."/>
            <person name="Brannstrom I.O."/>
            <person name="Guillou S."/>
            <person name="Cros-Aarteil S."/>
            <person name="Calhoun S."/>
            <person name="Haridas S."/>
            <person name="Kuo A."/>
            <person name="Mondo S."/>
            <person name="Pangilinan J."/>
            <person name="Riley R."/>
            <person name="LaButti K."/>
            <person name="Andreopoulos B."/>
            <person name="Lipzen A."/>
            <person name="Chen C."/>
            <person name="Yan M."/>
            <person name="Daum C."/>
            <person name="Ng V."/>
            <person name="Clum A."/>
            <person name="Steindorff A."/>
            <person name="Ohm R.A."/>
            <person name="Martin F."/>
            <person name="Silar P."/>
            <person name="Natvig D.O."/>
            <person name="Lalanne C."/>
            <person name="Gautier V."/>
            <person name="Ament-Velasquez S.L."/>
            <person name="Kruys A."/>
            <person name="Hutchinson M.I."/>
            <person name="Powell A.J."/>
            <person name="Barry K."/>
            <person name="Miller A.N."/>
            <person name="Grigoriev I.V."/>
            <person name="Debuchy R."/>
            <person name="Gladieux P."/>
            <person name="Hiltunen Thoren M."/>
            <person name="Johannesson H."/>
        </authorList>
    </citation>
    <scope>NUCLEOTIDE SEQUENCE</scope>
    <source>
        <strain evidence="2">CBS 118394</strain>
    </source>
</reference>
<keyword evidence="3" id="KW-1185">Reference proteome</keyword>
<comment type="caution">
    <text evidence="2">The sequence shown here is derived from an EMBL/GenBank/DDBJ whole genome shotgun (WGS) entry which is preliminary data.</text>
</comment>
<feature type="compositionally biased region" description="Gly residues" evidence="1">
    <location>
        <begin position="208"/>
        <end position="223"/>
    </location>
</feature>
<feature type="region of interest" description="Disordered" evidence="1">
    <location>
        <begin position="44"/>
        <end position="63"/>
    </location>
</feature>
<proteinExistence type="predicted"/>
<sequence>MNPSQYIPYTAYTASPYPPRFGAPGYQNIPAMAAAQGTPVAYPPPAFAGGYPPNQQKPQQQYVHPQQLQISPSSPWQYGYAPVAGQVEDIVSPGSSAGGMQTTPTPVHAHPSRGMPMGATHPSSMPQVQDVFAPRQSAHSPYGQVQMPTQMPNGNSRMVGAYPPLQAPTPPIIAMPQRPMDTVAQLMINAGFPPPRAGGGQQVMMGADSGGMGHLQQGEGGGYNNFSLSP</sequence>
<name>A0AAE0HY01_9PEZI</name>
<organism evidence="2 3">
    <name type="scientific">Apodospora peruviana</name>
    <dbReference type="NCBI Taxonomy" id="516989"/>
    <lineage>
        <taxon>Eukaryota</taxon>
        <taxon>Fungi</taxon>
        <taxon>Dikarya</taxon>
        <taxon>Ascomycota</taxon>
        <taxon>Pezizomycotina</taxon>
        <taxon>Sordariomycetes</taxon>
        <taxon>Sordariomycetidae</taxon>
        <taxon>Sordariales</taxon>
        <taxon>Lasiosphaeriaceae</taxon>
        <taxon>Apodospora</taxon>
    </lineage>
</organism>